<organism evidence="3 4">
    <name type="scientific">Postia placenta MAD-698-R-SB12</name>
    <dbReference type="NCBI Taxonomy" id="670580"/>
    <lineage>
        <taxon>Eukaryota</taxon>
        <taxon>Fungi</taxon>
        <taxon>Dikarya</taxon>
        <taxon>Basidiomycota</taxon>
        <taxon>Agaricomycotina</taxon>
        <taxon>Agaricomycetes</taxon>
        <taxon>Polyporales</taxon>
        <taxon>Adustoporiaceae</taxon>
        <taxon>Rhodonia</taxon>
    </lineage>
</organism>
<evidence type="ECO:0000313" key="4">
    <source>
        <dbReference type="Proteomes" id="UP000194127"/>
    </source>
</evidence>
<sequence length="138" mass="14848">MQFLRLSYLAFFGFIVLGVTAMPKPTPAPVAVDLAFGDQMDARLSLLMSPVAWAKPVQLATGSTPIEYTFPFIFGDRALSLNAGPGRTERGTEKSWQSGRPQRVDNARAVADGRPGSLEAGRRDPPPITEQASDQVGT</sequence>
<feature type="signal peptide" evidence="2">
    <location>
        <begin position="1"/>
        <end position="21"/>
    </location>
</feature>
<reference evidence="3 4" key="1">
    <citation type="submission" date="2017-04" db="EMBL/GenBank/DDBJ databases">
        <title>Genome Sequence of the Model Brown-Rot Fungus Postia placenta SB12.</title>
        <authorList>
            <consortium name="DOE Joint Genome Institute"/>
            <person name="Gaskell J."/>
            <person name="Kersten P."/>
            <person name="Larrondo L.F."/>
            <person name="Canessa P."/>
            <person name="Martinez D."/>
            <person name="Hibbett D."/>
            <person name="Schmoll M."/>
            <person name="Kubicek C.P."/>
            <person name="Martinez A.T."/>
            <person name="Yadav J."/>
            <person name="Master E."/>
            <person name="Magnuson J.K."/>
            <person name="James T."/>
            <person name="Yaver D."/>
            <person name="Berka R."/>
            <person name="Labutti K."/>
            <person name="Lipzen A."/>
            <person name="Aerts A."/>
            <person name="Barry K."/>
            <person name="Henrissat B."/>
            <person name="Blanchette R."/>
            <person name="Grigoriev I."/>
            <person name="Cullen D."/>
        </authorList>
    </citation>
    <scope>NUCLEOTIDE SEQUENCE [LARGE SCALE GENOMIC DNA]</scope>
    <source>
        <strain evidence="3 4">MAD-698-R-SB12</strain>
    </source>
</reference>
<feature type="chain" id="PRO_5013185702" evidence="2">
    <location>
        <begin position="22"/>
        <end position="138"/>
    </location>
</feature>
<gene>
    <name evidence="3" type="ORF">POSPLADRAFT_1045017</name>
</gene>
<dbReference type="RefSeq" id="XP_024340632.1">
    <property type="nucleotide sequence ID" value="XM_024478660.1"/>
</dbReference>
<dbReference type="Proteomes" id="UP000194127">
    <property type="component" value="Unassembled WGS sequence"/>
</dbReference>
<evidence type="ECO:0000256" key="1">
    <source>
        <dbReference type="SAM" id="MobiDB-lite"/>
    </source>
</evidence>
<accession>A0A1X6N5F5</accession>
<protein>
    <submittedName>
        <fullName evidence="3">Uncharacterized protein</fullName>
    </submittedName>
</protein>
<dbReference type="AlphaFoldDB" id="A0A1X6N5F5"/>
<keyword evidence="4" id="KW-1185">Reference proteome</keyword>
<feature type="region of interest" description="Disordered" evidence="1">
    <location>
        <begin position="83"/>
        <end position="138"/>
    </location>
</feature>
<name>A0A1X6N5F5_9APHY</name>
<evidence type="ECO:0000313" key="3">
    <source>
        <dbReference type="EMBL" id="OSX63838.1"/>
    </source>
</evidence>
<evidence type="ECO:0000256" key="2">
    <source>
        <dbReference type="SAM" id="SignalP"/>
    </source>
</evidence>
<dbReference type="EMBL" id="KZ110594">
    <property type="protein sequence ID" value="OSX63838.1"/>
    <property type="molecule type" value="Genomic_DNA"/>
</dbReference>
<dbReference type="GeneID" id="36323610"/>
<keyword evidence="2" id="KW-0732">Signal</keyword>
<proteinExistence type="predicted"/>
<dbReference type="OrthoDB" id="10326307at2759"/>